<protein>
    <recommendedName>
        <fullName evidence="8">Diacylglycerol kinase</fullName>
    </recommendedName>
</protein>
<dbReference type="EMBL" id="MFQA01000023">
    <property type="protein sequence ID" value="OGH68964.1"/>
    <property type="molecule type" value="Genomic_DNA"/>
</dbReference>
<feature type="transmembrane region" description="Helical" evidence="5">
    <location>
        <begin position="52"/>
        <end position="71"/>
    </location>
</feature>
<comment type="caution">
    <text evidence="6">The sequence shown here is derived from an EMBL/GenBank/DDBJ whole genome shotgun (WGS) entry which is preliminary data.</text>
</comment>
<dbReference type="PANTHER" id="PTHR34299">
    <property type="entry name" value="DIACYLGLYCEROL KINASE"/>
    <property type="match status" value="1"/>
</dbReference>
<dbReference type="Gene3D" id="1.10.3830.10">
    <property type="entry name" value="Diacylglycerol kinase (DAGK) domain"/>
    <property type="match status" value="1"/>
</dbReference>
<evidence type="ECO:0000256" key="1">
    <source>
        <dbReference type="PIRSR" id="PIRSR600829-1"/>
    </source>
</evidence>
<feature type="binding site" evidence="4">
    <location>
        <position position="72"/>
    </location>
    <ligand>
        <name>a divalent metal cation</name>
        <dbReference type="ChEBI" id="CHEBI:60240"/>
    </ligand>
</feature>
<reference evidence="6 7" key="1">
    <citation type="journal article" date="2016" name="Nat. Commun.">
        <title>Thousands of microbial genomes shed light on interconnected biogeochemical processes in an aquifer system.</title>
        <authorList>
            <person name="Anantharaman K."/>
            <person name="Brown C.T."/>
            <person name="Hug L.A."/>
            <person name="Sharon I."/>
            <person name="Castelle C.J."/>
            <person name="Probst A.J."/>
            <person name="Thomas B.C."/>
            <person name="Singh A."/>
            <person name="Wilkins M.J."/>
            <person name="Karaoz U."/>
            <person name="Brodie E.L."/>
            <person name="Williams K.H."/>
            <person name="Hubbard S.S."/>
            <person name="Banfield J.F."/>
        </authorList>
    </citation>
    <scope>NUCLEOTIDE SEQUENCE [LARGE SCALE GENOMIC DNA]</scope>
</reference>
<keyword evidence="3" id="KW-0067">ATP-binding</keyword>
<evidence type="ECO:0000256" key="4">
    <source>
        <dbReference type="PIRSR" id="PIRSR600829-4"/>
    </source>
</evidence>
<feature type="active site" description="Proton acceptor" evidence="1">
    <location>
        <position position="65"/>
    </location>
</feature>
<dbReference type="InterPro" id="IPR000829">
    <property type="entry name" value="DAGK"/>
</dbReference>
<comment type="cofactor">
    <cofactor evidence="4">
        <name>Mg(2+)</name>
        <dbReference type="ChEBI" id="CHEBI:18420"/>
    </cofactor>
    <text evidence="4">Mn(2+), Zn(2+), Cd(2+) and Co(2+) support activity to lesser extents.</text>
</comment>
<keyword evidence="4" id="KW-0479">Metal-binding</keyword>
<keyword evidence="5" id="KW-0812">Transmembrane</keyword>
<keyword evidence="3" id="KW-0547">Nucleotide-binding</keyword>
<dbReference type="CDD" id="cd14263">
    <property type="entry name" value="DAGK_IM_like"/>
    <property type="match status" value="1"/>
</dbReference>
<feature type="binding site" evidence="3">
    <location>
        <position position="12"/>
    </location>
    <ligand>
        <name>ATP</name>
        <dbReference type="ChEBI" id="CHEBI:30616"/>
    </ligand>
</feature>
<dbReference type="Proteomes" id="UP000176413">
    <property type="component" value="Unassembled WGS sequence"/>
</dbReference>
<proteinExistence type="predicted"/>
<sequence>MSSGQFIKSFIYAWRGLKFVFKAEQNFRVQSFAALLVFVAIFYFPLAPWETVLLILLVIMVLTIELLNTALERFTDLLKPRLSYHVETIKDIMAAAVLLTSLAAVIIGSIILGPHFIGLIKWCILIWKA</sequence>
<gene>
    <name evidence="6" type="ORF">A3D53_01445</name>
</gene>
<dbReference type="GO" id="GO:0016020">
    <property type="term" value="C:membrane"/>
    <property type="evidence" value="ECO:0007669"/>
    <property type="project" value="InterPro"/>
</dbReference>
<dbReference type="GO" id="GO:0005524">
    <property type="term" value="F:ATP binding"/>
    <property type="evidence" value="ECO:0007669"/>
    <property type="project" value="UniProtKB-KW"/>
</dbReference>
<name>A0A1F6MBH4_9BACT</name>
<feature type="binding site" evidence="3">
    <location>
        <begin position="90"/>
        <end position="91"/>
    </location>
    <ligand>
        <name>ATP</name>
        <dbReference type="ChEBI" id="CHEBI:30616"/>
    </ligand>
</feature>
<feature type="transmembrane region" description="Helical" evidence="5">
    <location>
        <begin position="92"/>
        <end position="112"/>
    </location>
</feature>
<feature type="binding site" evidence="2">
    <location>
        <position position="65"/>
    </location>
    <ligand>
        <name>substrate</name>
    </ligand>
</feature>
<dbReference type="GO" id="GO:0046872">
    <property type="term" value="F:metal ion binding"/>
    <property type="evidence" value="ECO:0007669"/>
    <property type="project" value="UniProtKB-KW"/>
</dbReference>
<evidence type="ECO:0000313" key="7">
    <source>
        <dbReference type="Proteomes" id="UP000176413"/>
    </source>
</evidence>
<feature type="binding site" evidence="4">
    <location>
        <position position="24"/>
    </location>
    <ligand>
        <name>a divalent metal cation</name>
        <dbReference type="ChEBI" id="CHEBI:60240"/>
    </ligand>
</feature>
<keyword evidence="5" id="KW-1133">Transmembrane helix</keyword>
<dbReference type="Pfam" id="PF01219">
    <property type="entry name" value="DAGK_prokar"/>
    <property type="match status" value="1"/>
</dbReference>
<feature type="binding site" evidence="3">
    <location>
        <position position="72"/>
    </location>
    <ligand>
        <name>ATP</name>
        <dbReference type="ChEBI" id="CHEBI:30616"/>
    </ligand>
</feature>
<organism evidence="6 7">
    <name type="scientific">Candidatus Magasanikbacteria bacterium RIFCSPHIGHO2_02_FULL_45_10</name>
    <dbReference type="NCBI Taxonomy" id="1798679"/>
    <lineage>
        <taxon>Bacteria</taxon>
        <taxon>Candidatus Magasanikiibacteriota</taxon>
    </lineage>
</organism>
<accession>A0A1F6MBH4</accession>
<feature type="binding site" evidence="3">
    <location>
        <position position="24"/>
    </location>
    <ligand>
        <name>ATP</name>
        <dbReference type="ChEBI" id="CHEBI:30616"/>
    </ligand>
</feature>
<keyword evidence="5" id="KW-0472">Membrane</keyword>
<evidence type="ECO:0008006" key="8">
    <source>
        <dbReference type="Google" id="ProtNLM"/>
    </source>
</evidence>
<dbReference type="GO" id="GO:0016301">
    <property type="term" value="F:kinase activity"/>
    <property type="evidence" value="ECO:0007669"/>
    <property type="project" value="InterPro"/>
</dbReference>
<evidence type="ECO:0000256" key="5">
    <source>
        <dbReference type="SAM" id="Phobius"/>
    </source>
</evidence>
<dbReference type="AlphaFoldDB" id="A0A1F6MBH4"/>
<evidence type="ECO:0000256" key="3">
    <source>
        <dbReference type="PIRSR" id="PIRSR600829-3"/>
    </source>
</evidence>
<dbReference type="PANTHER" id="PTHR34299:SF1">
    <property type="entry name" value="DIACYLGLYCEROL KINASE"/>
    <property type="match status" value="1"/>
</dbReference>
<evidence type="ECO:0000256" key="2">
    <source>
        <dbReference type="PIRSR" id="PIRSR600829-2"/>
    </source>
</evidence>
<keyword evidence="4" id="KW-0460">Magnesium</keyword>
<dbReference type="GO" id="GO:0008654">
    <property type="term" value="P:phospholipid biosynthetic process"/>
    <property type="evidence" value="ECO:0007669"/>
    <property type="project" value="InterPro"/>
</dbReference>
<evidence type="ECO:0000313" key="6">
    <source>
        <dbReference type="EMBL" id="OGH68964.1"/>
    </source>
</evidence>
<feature type="transmembrane region" description="Helical" evidence="5">
    <location>
        <begin position="27"/>
        <end position="46"/>
    </location>
</feature>